<reference evidence="13 14" key="1">
    <citation type="submission" date="2024-02" db="EMBL/GenBank/DDBJ databases">
        <title>High-quality chromosome-scale genome assembly of Pensacola bahiagrass (Paspalum notatum Flugge var. saurae).</title>
        <authorList>
            <person name="Vega J.M."/>
            <person name="Podio M."/>
            <person name="Orjuela J."/>
            <person name="Siena L.A."/>
            <person name="Pessino S.C."/>
            <person name="Combes M.C."/>
            <person name="Mariac C."/>
            <person name="Albertini E."/>
            <person name="Pupilli F."/>
            <person name="Ortiz J.P.A."/>
            <person name="Leblanc O."/>
        </authorList>
    </citation>
    <scope>NUCLEOTIDE SEQUENCE [LARGE SCALE GENOMIC DNA]</scope>
    <source>
        <strain evidence="13">R1</strain>
        <tissue evidence="13">Leaf</tissue>
    </source>
</reference>
<dbReference type="EMBL" id="CP144745">
    <property type="protein sequence ID" value="WVZ49972.1"/>
    <property type="molecule type" value="Genomic_DNA"/>
</dbReference>
<comment type="function">
    <text evidence="2">Might act as an E3 ubiquitin-protein ligase, or as part of E3 complex, which accepts ubiquitin from specific E2 ubiquitin-conjugating enzymes and then transfers it to substrates.</text>
</comment>
<feature type="domain" description="RING-type" evidence="12">
    <location>
        <begin position="162"/>
        <end position="387"/>
    </location>
</feature>
<dbReference type="FunFam" id="3.30.40.10:FF:000019">
    <property type="entry name" value="RBR-type E3 ubiquitin transferase"/>
    <property type="match status" value="1"/>
</dbReference>
<evidence type="ECO:0000256" key="2">
    <source>
        <dbReference type="ARBA" id="ARBA00003976"/>
    </source>
</evidence>
<feature type="compositionally biased region" description="Acidic residues" evidence="11">
    <location>
        <begin position="52"/>
        <end position="89"/>
    </location>
</feature>
<evidence type="ECO:0000256" key="11">
    <source>
        <dbReference type="SAM" id="MobiDB-lite"/>
    </source>
</evidence>
<keyword evidence="10" id="KW-0862">Zinc</keyword>
<evidence type="ECO:0000256" key="4">
    <source>
        <dbReference type="ARBA" id="ARBA00012251"/>
    </source>
</evidence>
<feature type="region of interest" description="Disordered" evidence="11">
    <location>
        <begin position="1"/>
        <end position="89"/>
    </location>
</feature>
<protein>
    <recommendedName>
        <fullName evidence="4">RBR-type E3 ubiquitin transferase</fullName>
        <ecNumber evidence="4">2.3.2.31</ecNumber>
    </recommendedName>
</protein>
<comment type="pathway">
    <text evidence="3">Protein modification; protein ubiquitination.</text>
</comment>
<dbReference type="InterPro" id="IPR044066">
    <property type="entry name" value="TRIAD_supradom"/>
</dbReference>
<dbReference type="InterPro" id="IPR031127">
    <property type="entry name" value="E3_UB_ligase_RBR"/>
</dbReference>
<gene>
    <name evidence="13" type="ORF">U9M48_001278</name>
</gene>
<name>A0AAQ3PND9_PASNO</name>
<evidence type="ECO:0000256" key="7">
    <source>
        <dbReference type="ARBA" id="ARBA00022737"/>
    </source>
</evidence>
<evidence type="ECO:0000313" key="14">
    <source>
        <dbReference type="Proteomes" id="UP001341281"/>
    </source>
</evidence>
<evidence type="ECO:0000256" key="5">
    <source>
        <dbReference type="ARBA" id="ARBA00022679"/>
    </source>
</evidence>
<evidence type="ECO:0000256" key="1">
    <source>
        <dbReference type="ARBA" id="ARBA00001798"/>
    </source>
</evidence>
<evidence type="ECO:0000256" key="9">
    <source>
        <dbReference type="ARBA" id="ARBA00022786"/>
    </source>
</evidence>
<evidence type="ECO:0000256" key="3">
    <source>
        <dbReference type="ARBA" id="ARBA00004906"/>
    </source>
</evidence>
<dbReference type="GO" id="GO:0016567">
    <property type="term" value="P:protein ubiquitination"/>
    <property type="evidence" value="ECO:0007669"/>
    <property type="project" value="InterPro"/>
</dbReference>
<comment type="catalytic activity">
    <reaction evidence="1">
        <text>[E2 ubiquitin-conjugating enzyme]-S-ubiquitinyl-L-cysteine + [acceptor protein]-L-lysine = [E2 ubiquitin-conjugating enzyme]-L-cysteine + [acceptor protein]-N(6)-ubiquitinyl-L-lysine.</text>
        <dbReference type="EC" id="2.3.2.31"/>
    </reaction>
</comment>
<dbReference type="Gene3D" id="3.30.40.10">
    <property type="entry name" value="Zinc/RING finger domain, C3HC4 (zinc finger)"/>
    <property type="match status" value="1"/>
</dbReference>
<evidence type="ECO:0000256" key="8">
    <source>
        <dbReference type="ARBA" id="ARBA00022771"/>
    </source>
</evidence>
<evidence type="ECO:0000313" key="13">
    <source>
        <dbReference type="EMBL" id="WVZ49972.1"/>
    </source>
</evidence>
<dbReference type="Pfam" id="PF21235">
    <property type="entry name" value="UBA_ARI1"/>
    <property type="match status" value="1"/>
</dbReference>
<dbReference type="GO" id="GO:0061630">
    <property type="term" value="F:ubiquitin protein ligase activity"/>
    <property type="evidence" value="ECO:0007669"/>
    <property type="project" value="UniProtKB-EC"/>
</dbReference>
<keyword evidence="7" id="KW-0677">Repeat</keyword>
<dbReference type="GO" id="GO:0008270">
    <property type="term" value="F:zinc ion binding"/>
    <property type="evidence" value="ECO:0007669"/>
    <property type="project" value="UniProtKB-KW"/>
</dbReference>
<evidence type="ECO:0000259" key="12">
    <source>
        <dbReference type="PROSITE" id="PS51873"/>
    </source>
</evidence>
<dbReference type="SUPFAM" id="SSF57850">
    <property type="entry name" value="RING/U-box"/>
    <property type="match status" value="1"/>
</dbReference>
<keyword evidence="9" id="KW-0833">Ubl conjugation pathway</keyword>
<proteinExistence type="predicted"/>
<dbReference type="InterPro" id="IPR048962">
    <property type="entry name" value="ARIH1-like_UBL"/>
</dbReference>
<keyword evidence="8" id="KW-0863">Zinc-finger</keyword>
<dbReference type="EC" id="2.3.2.31" evidence="4"/>
<dbReference type="AlphaFoldDB" id="A0AAQ3PND9"/>
<evidence type="ECO:0000256" key="10">
    <source>
        <dbReference type="ARBA" id="ARBA00022833"/>
    </source>
</evidence>
<dbReference type="InterPro" id="IPR013083">
    <property type="entry name" value="Znf_RING/FYVE/PHD"/>
</dbReference>
<sequence>MAIGHDGCRHRNKMCRGSGDDADDGAKRCQVAAGDLMGDVDNNGESGVGPDDYMEEDDEDNDFYYASDDDGGCYEGSDDDDAGGYPDDEDDAAAAAVGKQRQQADVAEVLSIPPSFAAVLLRHFKWRPGRVQEEWFSDDTRVRGAVGLPSPPAADDTSLSRRPLACGICFDRFKAGATRSAGCGSHYYCDACWRGYVHAAVGDGARCLSLRCPDPSCSAAVVAELVDALAGAAERARYARFALRAYVEESGGRIKWCPAPGCARAVEFIGGGGGGGDDAARVLRVRALLLLAVRRGGAPAGGVRHGARVAGEELVRLGDGQLGARPHQALPQVPAAHREEPGLQPHDLPRAMPPPVLLALLRAVERPQTLLELRRHAAAGAGRGGGR</sequence>
<keyword evidence="6" id="KW-0479">Metal-binding</keyword>
<evidence type="ECO:0000256" key="6">
    <source>
        <dbReference type="ARBA" id="ARBA00022723"/>
    </source>
</evidence>
<dbReference type="PANTHER" id="PTHR11685">
    <property type="entry name" value="RBR FAMILY RING FINGER AND IBR DOMAIN-CONTAINING"/>
    <property type="match status" value="1"/>
</dbReference>
<accession>A0AAQ3PND9</accession>
<keyword evidence="5" id="KW-0808">Transferase</keyword>
<keyword evidence="14" id="KW-1185">Reference proteome</keyword>
<dbReference type="PROSITE" id="PS51873">
    <property type="entry name" value="TRIAD"/>
    <property type="match status" value="1"/>
</dbReference>
<organism evidence="13 14">
    <name type="scientific">Paspalum notatum var. saurae</name>
    <dbReference type="NCBI Taxonomy" id="547442"/>
    <lineage>
        <taxon>Eukaryota</taxon>
        <taxon>Viridiplantae</taxon>
        <taxon>Streptophyta</taxon>
        <taxon>Embryophyta</taxon>
        <taxon>Tracheophyta</taxon>
        <taxon>Spermatophyta</taxon>
        <taxon>Magnoliopsida</taxon>
        <taxon>Liliopsida</taxon>
        <taxon>Poales</taxon>
        <taxon>Poaceae</taxon>
        <taxon>PACMAD clade</taxon>
        <taxon>Panicoideae</taxon>
        <taxon>Andropogonodae</taxon>
        <taxon>Paspaleae</taxon>
        <taxon>Paspalinae</taxon>
        <taxon>Paspalum</taxon>
    </lineage>
</organism>
<dbReference type="Proteomes" id="UP001341281">
    <property type="component" value="Chromosome 01"/>
</dbReference>